<dbReference type="Proteomes" id="UP000176037">
    <property type="component" value="Unassembled WGS sequence"/>
</dbReference>
<name>A0A1E8FBJ7_9ALTE</name>
<evidence type="ECO:0000313" key="7">
    <source>
        <dbReference type="EMBL" id="OFI33285.1"/>
    </source>
</evidence>
<reference evidence="7 8" key="1">
    <citation type="submission" date="2016-09" db="EMBL/GenBank/DDBJ databases">
        <title>Alteromonas lipolytica, a new species isolated from sea water.</title>
        <authorList>
            <person name="Wu Y.-H."/>
            <person name="Cheng H."/>
            <person name="Xu X.-W."/>
        </authorList>
    </citation>
    <scope>NUCLEOTIDE SEQUENCE [LARGE SCALE GENOMIC DNA]</scope>
    <source>
        <strain evidence="7 8">JW12</strain>
    </source>
</reference>
<dbReference type="Gene3D" id="1.10.10.1100">
    <property type="entry name" value="BFD-like [2Fe-2S]-binding domain"/>
    <property type="match status" value="1"/>
</dbReference>
<dbReference type="SUPFAM" id="SSF51905">
    <property type="entry name" value="FAD/NAD(P)-binding domain"/>
    <property type="match status" value="1"/>
</dbReference>
<dbReference type="InterPro" id="IPR042204">
    <property type="entry name" value="2Fe-2S-bd_N"/>
</dbReference>
<gene>
    <name evidence="7" type="ORF">BFC17_03220</name>
</gene>
<dbReference type="RefSeq" id="WP_070177661.1">
    <property type="nucleotide sequence ID" value="NZ_BMJR01000002.1"/>
</dbReference>
<accession>A0A1E8FBJ7</accession>
<sequence>MIKNLRLPAPFGTLINRDKTISFHFEGQSLQGFEGDTIVSALLANNISVLSRSFKYHRPRGSMTSLGHDANTLVQLPDHANALGDVIKLKPGMQVTGQNYVGSLKSDRMAMLGLVSRFLPVAFYYKAFFRPKNVWEKWAPLFRKVAGLGVLNTETPFGYFDKQYHHFDVTVIGGGAAGMSAALASAAQGARVLLVEEQPVLGGSLNYCRFDVEGEVAGNTRQELISQIEAADNITVMTNSVCNGWFTDNWLPVISGNRMHKVRTEKLIVSTGVIEQPVVFRNNDLPGIMTVTAAQRFMRLYAIQPGKEAVLLAGDDNAYALALDLMEAGVKVKAIVDLREQAAENELAAKVRAQHIEVFTHSTVFSAKADSKTGHLSQVEIRRITGRGECGNQSTQISCDLLCMSGGYVPTYQLLCQGGATLSYDEKMSAFAINNLASNVAICGALNGCWDLQDVIDDGARAGAQAVKPASDSTQYDDPIRMGIPNVPWPIFAHPKGKEFVDFDEDLQIADIVNSVADGYAHIQLVKRYSTVGMGPSQGRHSALNTARLVAAETQRSVAQTGVTTARPPFSPEFVGHLAGRTGFVTRKTPLHDEHVALNASMDIAGKWLRPRCYGENSDTIIENEMKHVYQHVGICDVTMQGGIDVVGQQALTLLESVFAATFSTLAVGESRYALQVNKLYAVTGDAVVHRLGEQHFYVTTSQARADSLAMELEKTQVLGQLKAVVRNVASAWTKLVIAGPRSSALLAGVFGVANTNRMAGAELANGEVEAGGITCRLFKINCIAEPAFELHVPQHHAVAVWQYLLNQPEVKPLGNEALRRLKIEHGDIAIGQDSDPESTPDSLGLQWAVDPTKPALQNTRHMLGDYISELDKQLVQFKAPASLASQIKENLLVVDQQRLVGRVTSCCYSPRLKCVTGMAIIYAKQAPQSLTIKSESGQLLSAEVQLLTSPSTPQITEECVA</sequence>
<dbReference type="InterPro" id="IPR028896">
    <property type="entry name" value="GcvT/YgfZ/DmdA"/>
</dbReference>
<evidence type="ECO:0000259" key="5">
    <source>
        <dbReference type="Pfam" id="PF08669"/>
    </source>
</evidence>
<dbReference type="AlphaFoldDB" id="A0A1E8FBJ7"/>
<dbReference type="PANTHER" id="PTHR43757">
    <property type="entry name" value="AMINOMETHYLTRANSFERASE"/>
    <property type="match status" value="1"/>
</dbReference>
<dbReference type="STRING" id="1856405.BFC17_03220"/>
<dbReference type="SUPFAM" id="SSF103025">
    <property type="entry name" value="Folate-binding domain"/>
    <property type="match status" value="1"/>
</dbReference>
<comment type="similarity">
    <text evidence="1">Belongs to the GcvT family.</text>
</comment>
<evidence type="ECO:0000256" key="2">
    <source>
        <dbReference type="ARBA" id="ARBA00022576"/>
    </source>
</evidence>
<dbReference type="EMBL" id="MJIC01000015">
    <property type="protein sequence ID" value="OFI33285.1"/>
    <property type="molecule type" value="Genomic_DNA"/>
</dbReference>
<dbReference type="Pfam" id="PF08669">
    <property type="entry name" value="GCV_T_C"/>
    <property type="match status" value="1"/>
</dbReference>
<organism evidence="7 8">
    <name type="scientific">Alteromonas lipolytica</name>
    <dbReference type="NCBI Taxonomy" id="1856405"/>
    <lineage>
        <taxon>Bacteria</taxon>
        <taxon>Pseudomonadati</taxon>
        <taxon>Pseudomonadota</taxon>
        <taxon>Gammaproteobacteria</taxon>
        <taxon>Alteromonadales</taxon>
        <taxon>Alteromonadaceae</taxon>
        <taxon>Alteromonas/Salinimonas group</taxon>
        <taxon>Alteromonas</taxon>
    </lineage>
</organism>
<dbReference type="Pfam" id="PF17806">
    <property type="entry name" value="SO_alpha_A3"/>
    <property type="match status" value="1"/>
</dbReference>
<keyword evidence="3" id="KW-0560">Oxidoreductase</keyword>
<protein>
    <recommendedName>
        <fullName evidence="9">Aminomethyltransferase</fullName>
    </recommendedName>
</protein>
<dbReference type="InterPro" id="IPR036188">
    <property type="entry name" value="FAD/NAD-bd_sf"/>
</dbReference>
<proteinExistence type="inferred from homology"/>
<evidence type="ECO:0008006" key="9">
    <source>
        <dbReference type="Google" id="ProtNLM"/>
    </source>
</evidence>
<dbReference type="InterPro" id="IPR041117">
    <property type="entry name" value="SoxA_A3"/>
</dbReference>
<dbReference type="GO" id="GO:0016491">
    <property type="term" value="F:oxidoreductase activity"/>
    <property type="evidence" value="ECO:0007669"/>
    <property type="project" value="UniProtKB-KW"/>
</dbReference>
<feature type="domain" description="SoxA A3" evidence="6">
    <location>
        <begin position="496"/>
        <end position="580"/>
    </location>
</feature>
<evidence type="ECO:0000256" key="1">
    <source>
        <dbReference type="ARBA" id="ARBA00008609"/>
    </source>
</evidence>
<dbReference type="Pfam" id="PF01571">
    <property type="entry name" value="GCV_T"/>
    <property type="match status" value="1"/>
</dbReference>
<dbReference type="Pfam" id="PF12831">
    <property type="entry name" value="FAD_oxidored"/>
    <property type="match status" value="1"/>
</dbReference>
<comment type="caution">
    <text evidence="7">The sequence shown here is derived from an EMBL/GenBank/DDBJ whole genome shotgun (WGS) entry which is preliminary data.</text>
</comment>
<evidence type="ECO:0000259" key="4">
    <source>
        <dbReference type="Pfam" id="PF01571"/>
    </source>
</evidence>
<dbReference type="PANTHER" id="PTHR43757:SF2">
    <property type="entry name" value="AMINOMETHYLTRANSFERASE, MITOCHONDRIAL"/>
    <property type="match status" value="1"/>
</dbReference>
<keyword evidence="8" id="KW-1185">Reference proteome</keyword>
<dbReference type="InterPro" id="IPR013977">
    <property type="entry name" value="GcvT_C"/>
</dbReference>
<evidence type="ECO:0000259" key="6">
    <source>
        <dbReference type="Pfam" id="PF17806"/>
    </source>
</evidence>
<dbReference type="Pfam" id="PF13510">
    <property type="entry name" value="Fer2_4"/>
    <property type="match status" value="1"/>
</dbReference>
<evidence type="ECO:0000313" key="8">
    <source>
        <dbReference type="Proteomes" id="UP000176037"/>
    </source>
</evidence>
<feature type="domain" description="GCVT N-terminal" evidence="4">
    <location>
        <begin position="591"/>
        <end position="854"/>
    </location>
</feature>
<dbReference type="InterPro" id="IPR029043">
    <property type="entry name" value="GcvT/YgfZ_C"/>
</dbReference>
<dbReference type="Gene3D" id="3.50.50.60">
    <property type="entry name" value="FAD/NAD(P)-binding domain"/>
    <property type="match status" value="1"/>
</dbReference>
<keyword evidence="2" id="KW-0808">Transferase</keyword>
<dbReference type="InterPro" id="IPR006222">
    <property type="entry name" value="GCVT_N"/>
</dbReference>
<dbReference type="SUPFAM" id="SSF101790">
    <property type="entry name" value="Aminomethyltransferase beta-barrel domain"/>
    <property type="match status" value="1"/>
</dbReference>
<dbReference type="PRINTS" id="PR00469">
    <property type="entry name" value="PNDRDTASEII"/>
</dbReference>
<evidence type="ECO:0000256" key="3">
    <source>
        <dbReference type="ARBA" id="ARBA00023002"/>
    </source>
</evidence>
<dbReference type="Gene3D" id="3.10.20.440">
    <property type="entry name" value="2Fe-2S iron-sulphur cluster binding domain, sarcosine oxidase, alpha subunit, N-terminal domain"/>
    <property type="match status" value="1"/>
</dbReference>
<dbReference type="InterPro" id="IPR041854">
    <property type="entry name" value="BFD-like_2Fe2S-bd_dom_sf"/>
</dbReference>
<dbReference type="Gene3D" id="3.30.1360.120">
    <property type="entry name" value="Probable tRNA modification gtpase trme, domain 1"/>
    <property type="match status" value="1"/>
</dbReference>
<dbReference type="InterPro" id="IPR027266">
    <property type="entry name" value="TrmE/GcvT-like"/>
</dbReference>
<feature type="domain" description="Aminomethyltransferase C-terminal" evidence="5">
    <location>
        <begin position="873"/>
        <end position="945"/>
    </location>
</feature>
<dbReference type="GO" id="GO:0008483">
    <property type="term" value="F:transaminase activity"/>
    <property type="evidence" value="ECO:0007669"/>
    <property type="project" value="UniProtKB-KW"/>
</dbReference>
<keyword evidence="2" id="KW-0032">Aminotransferase</keyword>